<evidence type="ECO:0000313" key="2">
    <source>
        <dbReference type="EMBL" id="MBZ4195631.1"/>
    </source>
</evidence>
<name>A0A953T6X4_9MOLU</name>
<gene>
    <name evidence="2" type="ORF">LAD73_02810</name>
</gene>
<dbReference type="Proteomes" id="UP000772186">
    <property type="component" value="Unassembled WGS sequence"/>
</dbReference>
<keyword evidence="1" id="KW-1133">Transmembrane helix</keyword>
<dbReference type="AlphaFoldDB" id="A0A953T6X4"/>
<protein>
    <submittedName>
        <fullName evidence="2">Uncharacterized protein</fullName>
    </submittedName>
</protein>
<keyword evidence="3" id="KW-1185">Reference proteome</keyword>
<comment type="caution">
    <text evidence="2">The sequence shown here is derived from an EMBL/GenBank/DDBJ whole genome shotgun (WGS) entry which is preliminary data.</text>
</comment>
<feature type="transmembrane region" description="Helical" evidence="1">
    <location>
        <begin position="20"/>
        <end position="44"/>
    </location>
</feature>
<proteinExistence type="predicted"/>
<keyword evidence="1" id="KW-0812">Transmembrane</keyword>
<evidence type="ECO:0000256" key="1">
    <source>
        <dbReference type="SAM" id="Phobius"/>
    </source>
</evidence>
<accession>A0A953T6X4</accession>
<organism evidence="2 3">
    <name type="scientific">Mycoplasma tauri</name>
    <dbReference type="NCBI Taxonomy" id="547987"/>
    <lineage>
        <taxon>Bacteria</taxon>
        <taxon>Bacillati</taxon>
        <taxon>Mycoplasmatota</taxon>
        <taxon>Mollicutes</taxon>
        <taxon>Mycoplasmataceae</taxon>
        <taxon>Mycoplasma</taxon>
    </lineage>
</organism>
<evidence type="ECO:0000313" key="3">
    <source>
        <dbReference type="Proteomes" id="UP000772186"/>
    </source>
</evidence>
<keyword evidence="1" id="KW-0472">Membrane</keyword>
<sequence length="45" mass="5219">MNNSDFKVEGITEIGNHVQTIWRSIFGVFAIEYLIFFIKMVALLI</sequence>
<dbReference type="EMBL" id="JAIQBY010000036">
    <property type="protein sequence ID" value="MBZ4195631.1"/>
    <property type="molecule type" value="Genomic_DNA"/>
</dbReference>
<reference evidence="2 3" key="1">
    <citation type="submission" date="2021-09" db="EMBL/GenBank/DDBJ databases">
        <title>WGS of Mycoplasma sp. Zaradi2 strains.</title>
        <authorList>
            <person name="Spergser J."/>
        </authorList>
    </citation>
    <scope>NUCLEOTIDE SEQUENCE [LARGE SCALE GENOMIC DNA]</scope>
    <source>
        <strain evidence="2 3">1331</strain>
    </source>
</reference>